<evidence type="ECO:0000313" key="7">
    <source>
        <dbReference type="Proteomes" id="UP000001901"/>
    </source>
</evidence>
<dbReference type="InterPro" id="IPR027954">
    <property type="entry name" value="Transcobalamin-like_C"/>
</dbReference>
<keyword evidence="7" id="KW-1185">Reference proteome</keyword>
<reference evidence="6 7" key="1">
    <citation type="journal article" date="2010" name="Stand. Genomic Sci.">
        <title>Complete genome sequence of Archaeoglobus profundus type strain (AV18).</title>
        <authorList>
            <person name="von Jan M."/>
            <person name="Lapidus A."/>
            <person name="Del Rio T.G."/>
            <person name="Copeland A."/>
            <person name="Tice H."/>
            <person name="Cheng J.F."/>
            <person name="Lucas S."/>
            <person name="Chen F."/>
            <person name="Nolan M."/>
            <person name="Goodwin L."/>
            <person name="Han C."/>
            <person name="Pitluck S."/>
            <person name="Liolios K."/>
            <person name="Ivanova N."/>
            <person name="Mavromatis K."/>
            <person name="Ovchinnikova G."/>
            <person name="Chertkov O."/>
            <person name="Pati A."/>
            <person name="Chen A."/>
            <person name="Palaniappan K."/>
            <person name="Land M."/>
            <person name="Hauser L."/>
            <person name="Chang Y.J."/>
            <person name="Jeffries C.D."/>
            <person name="Saunders E."/>
            <person name="Brettin T."/>
            <person name="Detter J.C."/>
            <person name="Chain P."/>
            <person name="Eichinger K."/>
            <person name="Huber H."/>
            <person name="Spring S."/>
            <person name="Rohde M."/>
            <person name="Goker M."/>
            <person name="Wirth R."/>
            <person name="Woyke T."/>
            <person name="Bristow J."/>
            <person name="Eisen J.A."/>
            <person name="Markowitz V."/>
            <person name="Hugenholtz P."/>
            <person name="Kyrpides N.C."/>
            <person name="Klenk H.P."/>
        </authorList>
    </citation>
    <scope>NUCLEOTIDE SEQUENCE [LARGE SCALE GENOMIC DNA]</scope>
    <source>
        <strain evidence="7">DSM 5631 / JCM 9629 / NBRC 100127 / Av18</strain>
    </source>
</reference>
<keyword evidence="1" id="KW-0677">Repeat</keyword>
<dbReference type="CDD" id="cd00688">
    <property type="entry name" value="ISOPREN_C2_like"/>
    <property type="match status" value="1"/>
</dbReference>
<evidence type="ECO:0000259" key="4">
    <source>
        <dbReference type="Pfam" id="PF00432"/>
    </source>
</evidence>
<gene>
    <name evidence="6" type="ordered locus">Arcpr_0300</name>
</gene>
<evidence type="ECO:0000256" key="1">
    <source>
        <dbReference type="ARBA" id="ARBA00022737"/>
    </source>
</evidence>
<feature type="compositionally biased region" description="Low complexity" evidence="2">
    <location>
        <begin position="237"/>
        <end position="250"/>
    </location>
</feature>
<proteinExistence type="predicted"/>
<feature type="domain" description="Prenyltransferase alpha-alpha toroid" evidence="4">
    <location>
        <begin position="522"/>
        <end position="648"/>
    </location>
</feature>
<dbReference type="PaxDb" id="572546-Arcpr_0300"/>
<evidence type="ECO:0000256" key="3">
    <source>
        <dbReference type="SAM" id="Phobius"/>
    </source>
</evidence>
<dbReference type="InterPro" id="IPR001330">
    <property type="entry name" value="Prenyltrans"/>
</dbReference>
<keyword evidence="3" id="KW-1133">Transmembrane helix</keyword>
<dbReference type="GO" id="GO:0003824">
    <property type="term" value="F:catalytic activity"/>
    <property type="evidence" value="ECO:0007669"/>
    <property type="project" value="InterPro"/>
</dbReference>
<dbReference type="AlphaFoldDB" id="D2RGE5"/>
<evidence type="ECO:0000256" key="2">
    <source>
        <dbReference type="SAM" id="MobiDB-lite"/>
    </source>
</evidence>
<organism evidence="6 7">
    <name type="scientific">Archaeoglobus profundus (strain DSM 5631 / JCM 9629 / NBRC 100127 / Av18)</name>
    <dbReference type="NCBI Taxonomy" id="572546"/>
    <lineage>
        <taxon>Archaea</taxon>
        <taxon>Methanobacteriati</taxon>
        <taxon>Methanobacteriota</taxon>
        <taxon>Archaeoglobi</taxon>
        <taxon>Archaeoglobales</taxon>
        <taxon>Archaeoglobaceae</taxon>
        <taxon>Archaeoglobus</taxon>
    </lineage>
</organism>
<keyword evidence="3" id="KW-0812">Transmembrane</keyword>
<dbReference type="Pfam" id="PF14478">
    <property type="entry name" value="DUF4430"/>
    <property type="match status" value="1"/>
</dbReference>
<dbReference type="InterPro" id="IPR051588">
    <property type="entry name" value="Cobalamin_Transport"/>
</dbReference>
<dbReference type="HOGENOM" id="CLU_345355_0_0_2"/>
<protein>
    <submittedName>
        <fullName evidence="6">Prenyltransferase/squalene oxidase</fullName>
    </submittedName>
</protein>
<dbReference type="GeneID" id="8738953"/>
<dbReference type="PANTHER" id="PTHR10559">
    <property type="entry name" value="TRANSCOBALAMIN-1/GASTRIC INTRINSIC FACTOR"/>
    <property type="match status" value="1"/>
</dbReference>
<dbReference type="Proteomes" id="UP000001901">
    <property type="component" value="Chromosome"/>
</dbReference>
<dbReference type="eggNOG" id="arCOG03396">
    <property type="taxonomic scope" value="Archaea"/>
</dbReference>
<dbReference type="InterPro" id="IPR008930">
    <property type="entry name" value="Terpenoid_cyclase/PrenylTrfase"/>
</dbReference>
<dbReference type="eggNOG" id="arCOG03259">
    <property type="taxonomic scope" value="Archaea"/>
</dbReference>
<evidence type="ECO:0000259" key="5">
    <source>
        <dbReference type="Pfam" id="PF14478"/>
    </source>
</evidence>
<dbReference type="Pfam" id="PF00432">
    <property type="entry name" value="Prenyltrans"/>
    <property type="match status" value="1"/>
</dbReference>
<dbReference type="KEGG" id="apo:Arcpr_0300"/>
<dbReference type="Gene3D" id="1.50.10.20">
    <property type="match status" value="2"/>
</dbReference>
<feature type="transmembrane region" description="Helical" evidence="3">
    <location>
        <begin position="738"/>
        <end position="756"/>
    </location>
</feature>
<dbReference type="Gene3D" id="2.170.130.30">
    <property type="match status" value="1"/>
</dbReference>
<sequence length="759" mass="83345">MKKVILVLFVILTVQTAQALTINVQGDFIVGHKLTISTDKPALIILRMNNGTPIYANTSTNFTPQVAGMLTIEAIAGCERASKVIEIRQPATSSMGSSGWIGRYYLPSGTTTITLEDGGSATINWRTALGVLIKASQERGFSVKIKKWSYGLFVDCIGGICTRALGETSGWVYQVNGETPMVSSEQYNLNAGDTVVWYFSRSMSEAPESSPYRITIKTYDDWSFDVSINPAMPWSLPSEETGSSSVSTTPTPTPTIPSKMSVARTNNSITCTVVGNVTVEVNVTKIPLKVSVRSAKAVLLKISKYEPKGLEFNEIYATPLDCFDLELNRSTNVTISFVIPKEKLTKLDAKPEDVCIAEYEGKWKFIPTNYTENETYYTFTANLTSFSIFAIVAKWESFPLNSSDERIVKALNWLKSQQRPDGGWGSLSNTSWVVMAIASANENPCDWIKNGKSPLDYFKANLNESVIERMGTSDFARTILALIALNQNPYNFNGINFVEKLKERVKEDGQIGDYIYTTIWGILALKACGENVSKSVEWLKAHQNPDGGFAWAVNAESDFDDTASAIQALIASGVSRDDPVIKKALNYLKKGQCEDGGMRYFGNSSSNADSDAWTIQALVSACVNPTNWKTSKSVVEHLLSLQAEDGHFKYTKYVTSIPIKVTADSVMALLGKPHPVKILLNRTTQVTANRTVAVTTEVTYVTYTTITPTPTTITKTVASTTTIATTNPPKVTATTKKVYGFEAILGILALLFVMFYRRS</sequence>
<accession>D2RGE5</accession>
<dbReference type="OrthoDB" id="50314at2157"/>
<feature type="domain" description="Transcobalamin-like C-terminal" evidence="5">
    <location>
        <begin position="145"/>
        <end position="200"/>
    </location>
</feature>
<dbReference type="EMBL" id="CP001857">
    <property type="protein sequence ID" value="ADB57370.1"/>
    <property type="molecule type" value="Genomic_DNA"/>
</dbReference>
<dbReference type="SUPFAM" id="SSF48239">
    <property type="entry name" value="Terpenoid cyclases/Protein prenyltransferases"/>
    <property type="match status" value="2"/>
</dbReference>
<dbReference type="PANTHER" id="PTHR10559:SF18">
    <property type="entry name" value="TRANSCOBALAMIN II"/>
    <property type="match status" value="1"/>
</dbReference>
<evidence type="ECO:0000313" key="6">
    <source>
        <dbReference type="EMBL" id="ADB57370.1"/>
    </source>
</evidence>
<name>D2RGE5_ARCPA</name>
<dbReference type="NCBIfam" id="TIGR04213">
    <property type="entry name" value="PGF_pre_PGF"/>
    <property type="match status" value="1"/>
</dbReference>
<dbReference type="STRING" id="572546.Arcpr_0300"/>
<dbReference type="RefSeq" id="WP_012939706.1">
    <property type="nucleotide sequence ID" value="NC_013741.1"/>
</dbReference>
<dbReference type="InterPro" id="IPR026453">
    <property type="entry name" value="PGF_pre_PGF"/>
</dbReference>
<keyword evidence="3" id="KW-0472">Membrane</keyword>
<feature type="region of interest" description="Disordered" evidence="2">
    <location>
        <begin position="237"/>
        <end position="260"/>
    </location>
</feature>